<dbReference type="AlphaFoldDB" id="A0ABD3W9H3"/>
<evidence type="ECO:0000313" key="3">
    <source>
        <dbReference type="Proteomes" id="UP001634394"/>
    </source>
</evidence>
<organism evidence="2 3">
    <name type="scientific">Sinanodonta woodiana</name>
    <name type="common">Chinese pond mussel</name>
    <name type="synonym">Anodonta woodiana</name>
    <dbReference type="NCBI Taxonomy" id="1069815"/>
    <lineage>
        <taxon>Eukaryota</taxon>
        <taxon>Metazoa</taxon>
        <taxon>Spiralia</taxon>
        <taxon>Lophotrochozoa</taxon>
        <taxon>Mollusca</taxon>
        <taxon>Bivalvia</taxon>
        <taxon>Autobranchia</taxon>
        <taxon>Heteroconchia</taxon>
        <taxon>Palaeoheterodonta</taxon>
        <taxon>Unionida</taxon>
        <taxon>Unionoidea</taxon>
        <taxon>Unionidae</taxon>
        <taxon>Unioninae</taxon>
        <taxon>Sinanodonta</taxon>
    </lineage>
</organism>
<accession>A0ABD3W9H3</accession>
<keyword evidence="3" id="KW-1185">Reference proteome</keyword>
<protein>
    <recommendedName>
        <fullName evidence="4">Sushi domain-containing protein</fullName>
    </recommendedName>
</protein>
<dbReference type="SUPFAM" id="SSF57535">
    <property type="entry name" value="Complement control module/SCR domain"/>
    <property type="match status" value="1"/>
</dbReference>
<dbReference type="InterPro" id="IPR035976">
    <property type="entry name" value="Sushi/SCR/CCP_sf"/>
</dbReference>
<gene>
    <name evidence="2" type="ORF">ACJMK2_038318</name>
</gene>
<reference evidence="2 3" key="1">
    <citation type="submission" date="2024-11" db="EMBL/GenBank/DDBJ databases">
        <title>Chromosome-level genome assembly of the freshwater bivalve Anodonta woodiana.</title>
        <authorList>
            <person name="Chen X."/>
        </authorList>
    </citation>
    <scope>NUCLEOTIDE SEQUENCE [LARGE SCALE GENOMIC DNA]</scope>
    <source>
        <strain evidence="2">MN2024</strain>
        <tissue evidence="2">Gills</tissue>
    </source>
</reference>
<keyword evidence="1" id="KW-1015">Disulfide bond</keyword>
<evidence type="ECO:0000313" key="2">
    <source>
        <dbReference type="EMBL" id="KAL3870241.1"/>
    </source>
</evidence>
<evidence type="ECO:0000256" key="1">
    <source>
        <dbReference type="ARBA" id="ARBA00023157"/>
    </source>
</evidence>
<evidence type="ECO:0008006" key="4">
    <source>
        <dbReference type="Google" id="ProtNLM"/>
    </source>
</evidence>
<feature type="non-terminal residue" evidence="2">
    <location>
        <position position="56"/>
    </location>
</feature>
<sequence>YINTKTGVQEFHGHIASGREIRVTCAGGFFPNREHYHVSKCVNGVWTPELVKCEKT</sequence>
<dbReference type="EMBL" id="JBJQND010000007">
    <property type="protein sequence ID" value="KAL3870241.1"/>
    <property type="molecule type" value="Genomic_DNA"/>
</dbReference>
<name>A0ABD3W9H3_SINWO</name>
<dbReference type="Proteomes" id="UP001634394">
    <property type="component" value="Unassembled WGS sequence"/>
</dbReference>
<feature type="non-terminal residue" evidence="2">
    <location>
        <position position="1"/>
    </location>
</feature>
<proteinExistence type="predicted"/>
<comment type="caution">
    <text evidence="2">The sequence shown here is derived from an EMBL/GenBank/DDBJ whole genome shotgun (WGS) entry which is preliminary data.</text>
</comment>